<dbReference type="GO" id="GO:0005975">
    <property type="term" value="P:carbohydrate metabolic process"/>
    <property type="evidence" value="ECO:0007669"/>
    <property type="project" value="InterPro"/>
</dbReference>
<feature type="binding site" evidence="2">
    <location>
        <begin position="233"/>
        <end position="236"/>
    </location>
    <ligand>
        <name>dihydroxyacetone phosphate</name>
        <dbReference type="ChEBI" id="CHEBI:57642"/>
    </ligand>
</feature>
<keyword evidence="3" id="KW-0862">Zinc</keyword>
<dbReference type="Gene3D" id="3.20.20.70">
    <property type="entry name" value="Aldolase class I"/>
    <property type="match status" value="1"/>
</dbReference>
<dbReference type="CDD" id="cd00947">
    <property type="entry name" value="TBP_aldolase_IIB"/>
    <property type="match status" value="1"/>
</dbReference>
<proteinExistence type="predicted"/>
<feature type="binding site" evidence="3">
    <location>
        <position position="211"/>
    </location>
    <ligand>
        <name>Zn(2+)</name>
        <dbReference type="ChEBI" id="CHEBI:29105"/>
        <label>1</label>
        <note>catalytic</note>
    </ligand>
</feature>
<evidence type="ECO:0000313" key="5">
    <source>
        <dbReference type="Proteomes" id="UP000236946"/>
    </source>
</evidence>
<evidence type="ECO:0000256" key="1">
    <source>
        <dbReference type="PIRSR" id="PIRSR001359-1"/>
    </source>
</evidence>
<evidence type="ECO:0000256" key="2">
    <source>
        <dbReference type="PIRSR" id="PIRSR001359-2"/>
    </source>
</evidence>
<protein>
    <submittedName>
        <fullName evidence="4">Tagatose-bisphosphate aldolase</fullName>
    </submittedName>
</protein>
<keyword evidence="3" id="KW-0479">Metal-binding</keyword>
<sequence>MNLQDCLKNAQKEAFAIGQFNFSTLSQLRGIIEAAKQMKSPVILGTSEGESKFLGLKQIVNLRDFFRRETGLPIFLNLDHGKSFGYLKIACDLGYDAVHFDGSKMPLEENIEVTKKVLKYAEKSGALVEGEVGIIGNEASKIYKENFKIRPGDLTKPEEAERYINETGVNSLAVSIGNLHGMGINKENPKLYLEKLSEIKKRAKDTFLVLHGGSGINEKDIKEAIKIGIVKVNINTELRLAFTKTLREALNEKLEEITPYKYLPNVIMAVQKVVEEKIELFGSDNKI</sequence>
<dbReference type="Proteomes" id="UP000236946">
    <property type="component" value="Unassembled WGS sequence"/>
</dbReference>
<feature type="binding site" evidence="3">
    <location>
        <position position="180"/>
    </location>
    <ligand>
        <name>Zn(2+)</name>
        <dbReference type="ChEBI" id="CHEBI:29105"/>
        <label>1</label>
        <note>catalytic</note>
    </ligand>
</feature>
<dbReference type="NCBIfam" id="TIGR00167">
    <property type="entry name" value="cbbA"/>
    <property type="match status" value="1"/>
</dbReference>
<dbReference type="AlphaFoldDB" id="A0A2H9T212"/>
<accession>A0A2H9T212</accession>
<dbReference type="PANTHER" id="PTHR30304:SF0">
    <property type="entry name" value="D-TAGATOSE-1,6-BISPHOSPHATE ALDOLASE SUBUNIT GATY-RELATED"/>
    <property type="match status" value="1"/>
</dbReference>
<dbReference type="GO" id="GO:0008270">
    <property type="term" value="F:zinc ion binding"/>
    <property type="evidence" value="ECO:0007669"/>
    <property type="project" value="InterPro"/>
</dbReference>
<feature type="binding site" evidence="2">
    <location>
        <position position="181"/>
    </location>
    <ligand>
        <name>dihydroxyacetone phosphate</name>
        <dbReference type="ChEBI" id="CHEBI:57642"/>
    </ligand>
</feature>
<dbReference type="InterPro" id="IPR050246">
    <property type="entry name" value="Class_II_FBP_aldolase"/>
</dbReference>
<comment type="cofactor">
    <cofactor evidence="3">
        <name>Zn(2+)</name>
        <dbReference type="ChEBI" id="CHEBI:29105"/>
    </cofactor>
    <text evidence="3">Binds 2 Zn(2+) ions per subunit. One is catalytic and the other provides a structural contribution.</text>
</comment>
<feature type="binding site" evidence="3">
    <location>
        <position position="101"/>
    </location>
    <ligand>
        <name>Zn(2+)</name>
        <dbReference type="ChEBI" id="CHEBI:29105"/>
        <label>2</label>
    </ligand>
</feature>
<reference evidence="5" key="1">
    <citation type="submission" date="2017-09" db="EMBL/GenBank/DDBJ databases">
        <title>Depth-based differentiation of microbial function through sediment-hosted aquifers and enrichment of novel symbionts in the deep terrestrial subsurface.</title>
        <authorList>
            <person name="Probst A.J."/>
            <person name="Ladd B."/>
            <person name="Jarett J.K."/>
            <person name="Geller-Mcgrath D.E."/>
            <person name="Sieber C.M.K."/>
            <person name="Emerson J.B."/>
            <person name="Anantharaman K."/>
            <person name="Thomas B.C."/>
            <person name="Malmstrom R."/>
            <person name="Stieglmeier M."/>
            <person name="Klingl A."/>
            <person name="Woyke T."/>
            <person name="Ryan C.M."/>
            <person name="Banfield J.F."/>
        </authorList>
    </citation>
    <scope>NUCLEOTIDE SEQUENCE [LARGE SCALE GENOMIC DNA]</scope>
</reference>
<dbReference type="Pfam" id="PF01116">
    <property type="entry name" value="F_bP_aldolase"/>
    <property type="match status" value="1"/>
</dbReference>
<feature type="binding site" evidence="2">
    <location>
        <begin position="212"/>
        <end position="214"/>
    </location>
    <ligand>
        <name>dihydroxyacetone phosphate</name>
        <dbReference type="ChEBI" id="CHEBI:57642"/>
    </ligand>
</feature>
<dbReference type="SUPFAM" id="SSF51569">
    <property type="entry name" value="Aldolase"/>
    <property type="match status" value="1"/>
</dbReference>
<evidence type="ECO:0000256" key="3">
    <source>
        <dbReference type="PIRSR" id="PIRSR001359-3"/>
    </source>
</evidence>
<evidence type="ECO:0000313" key="4">
    <source>
        <dbReference type="EMBL" id="PJE69697.1"/>
    </source>
</evidence>
<dbReference type="InterPro" id="IPR013785">
    <property type="entry name" value="Aldolase_TIM"/>
</dbReference>
<dbReference type="EMBL" id="PFEN01000012">
    <property type="protein sequence ID" value="PJE69697.1"/>
    <property type="molecule type" value="Genomic_DNA"/>
</dbReference>
<dbReference type="PIRSF" id="PIRSF001359">
    <property type="entry name" value="F_bP_aldolase_II"/>
    <property type="match status" value="1"/>
</dbReference>
<organism evidence="4 5">
    <name type="scientific">Candidatus Staskawiczbacteria bacterium CG10_big_fil_rev_8_21_14_0_10_38_10</name>
    <dbReference type="NCBI Taxonomy" id="1974891"/>
    <lineage>
        <taxon>Bacteria</taxon>
        <taxon>Candidatus Staskawicziibacteriota</taxon>
    </lineage>
</organism>
<feature type="active site" description="Proton donor" evidence="1">
    <location>
        <position position="79"/>
    </location>
</feature>
<dbReference type="InterPro" id="IPR000771">
    <property type="entry name" value="FBA_II"/>
</dbReference>
<dbReference type="GO" id="GO:0016832">
    <property type="term" value="F:aldehyde-lyase activity"/>
    <property type="evidence" value="ECO:0007669"/>
    <property type="project" value="InterPro"/>
</dbReference>
<name>A0A2H9T212_9BACT</name>
<feature type="binding site" evidence="3">
    <location>
        <position position="131"/>
    </location>
    <ligand>
        <name>Zn(2+)</name>
        <dbReference type="ChEBI" id="CHEBI:29105"/>
        <label>2</label>
    </ligand>
</feature>
<feature type="binding site" evidence="3">
    <location>
        <position position="80"/>
    </location>
    <ligand>
        <name>Zn(2+)</name>
        <dbReference type="ChEBI" id="CHEBI:29105"/>
        <label>1</label>
        <note>catalytic</note>
    </ligand>
</feature>
<dbReference type="PANTHER" id="PTHR30304">
    <property type="entry name" value="D-TAGATOSE-1,6-BISPHOSPHATE ALDOLASE"/>
    <property type="match status" value="1"/>
</dbReference>
<comment type="caution">
    <text evidence="4">The sequence shown here is derived from an EMBL/GenBank/DDBJ whole genome shotgun (WGS) entry which is preliminary data.</text>
</comment>
<gene>
    <name evidence="4" type="primary">kbaY</name>
    <name evidence="4" type="synonym">agaY</name>
    <name evidence="4" type="ORF">COU98_00620</name>
</gene>